<dbReference type="AlphaFoldDB" id="A0A1G1SYH7"/>
<accession>A0A1G1SYH7</accession>
<dbReference type="SUPFAM" id="SSF74853">
    <property type="entry name" value="Lamin A/C globular tail domain"/>
    <property type="match status" value="2"/>
</dbReference>
<dbReference type="PROSITE" id="PS51841">
    <property type="entry name" value="LTD"/>
    <property type="match status" value="1"/>
</dbReference>
<evidence type="ECO:0000256" key="2">
    <source>
        <dbReference type="SAM" id="SignalP"/>
    </source>
</evidence>
<evidence type="ECO:0000259" key="3">
    <source>
        <dbReference type="PROSITE" id="PS51841"/>
    </source>
</evidence>
<feature type="chain" id="PRO_5009578630" description="LTD domain-containing protein" evidence="2">
    <location>
        <begin position="28"/>
        <end position="878"/>
    </location>
</feature>
<dbReference type="InterPro" id="IPR036415">
    <property type="entry name" value="Lamin_tail_dom_sf"/>
</dbReference>
<evidence type="ECO:0000313" key="4">
    <source>
        <dbReference type="EMBL" id="OGX83660.1"/>
    </source>
</evidence>
<keyword evidence="5" id="KW-1185">Reference proteome</keyword>
<comment type="caution">
    <text evidence="4">The sequence shown here is derived from an EMBL/GenBank/DDBJ whole genome shotgun (WGS) entry which is preliminary data.</text>
</comment>
<evidence type="ECO:0000313" key="5">
    <source>
        <dbReference type="Proteomes" id="UP000177791"/>
    </source>
</evidence>
<organism evidence="4 5">
    <name type="scientific">Hymenobacter glacialis</name>
    <dbReference type="NCBI Taxonomy" id="1908236"/>
    <lineage>
        <taxon>Bacteria</taxon>
        <taxon>Pseudomonadati</taxon>
        <taxon>Bacteroidota</taxon>
        <taxon>Cytophagia</taxon>
        <taxon>Cytophagales</taxon>
        <taxon>Hymenobacteraceae</taxon>
        <taxon>Hymenobacter</taxon>
    </lineage>
</organism>
<reference evidence="4 5" key="1">
    <citation type="submission" date="2016-08" db="EMBL/GenBank/DDBJ databases">
        <title>Hymenobacter coccineus sp. nov., Hymenobacter lapidarius sp. nov. and Hymenobacter glacialis sp. nov., isolated from Antarctic soil.</title>
        <authorList>
            <person name="Sedlacek I."/>
            <person name="Kralova S."/>
            <person name="Kyrova K."/>
            <person name="Maslanova I."/>
            <person name="Stankova E."/>
            <person name="Vrbovska V."/>
            <person name="Nemec M."/>
            <person name="Bartak M."/>
            <person name="Svec P."/>
            <person name="Busse H.-J."/>
            <person name="Pantucek R."/>
        </authorList>
    </citation>
    <scope>NUCLEOTIDE SEQUENCE [LARGE SCALE GENOMIC DNA]</scope>
    <source>
        <strain evidence="4 5">CCM 8648</strain>
    </source>
</reference>
<dbReference type="Proteomes" id="UP000177791">
    <property type="component" value="Unassembled WGS sequence"/>
</dbReference>
<protein>
    <recommendedName>
        <fullName evidence="3">LTD domain-containing protein</fullName>
    </recommendedName>
</protein>
<dbReference type="Gene3D" id="2.60.40.1220">
    <property type="match status" value="2"/>
</dbReference>
<dbReference type="EMBL" id="MDZC01000081">
    <property type="protein sequence ID" value="OGX83660.1"/>
    <property type="molecule type" value="Genomic_DNA"/>
</dbReference>
<proteinExistence type="predicted"/>
<dbReference type="STRING" id="1908236.BEN48_16840"/>
<evidence type="ECO:0000256" key="1">
    <source>
        <dbReference type="ARBA" id="ARBA00022729"/>
    </source>
</evidence>
<feature type="signal peptide" evidence="2">
    <location>
        <begin position="1"/>
        <end position="27"/>
    </location>
</feature>
<dbReference type="InterPro" id="IPR014755">
    <property type="entry name" value="Cu-Rt/internalin_Ig-like"/>
</dbReference>
<sequence>MFKTSLKLSIKHLYLLLLLLLPGFATAQLVENFTDGNFTANPAWTGDVASFQVTNQQLQSNGPGVTGTQLQLSTPSQATTGTVWEFWANLRFATSSGNLADVWLIASQTDLKNTGNSGYFVRLGGTDDEVSLFRKDSTKSAVLVIDGANGTLASATNNLVRVRVTRTTANRWTLERDFTGGRNFVAEAAQPTDATYQRSVAVGVALLYSSANNRSFFFDDFAVTDATAPLLLRAVPASARLVDVAFNEALNVASASNLANYRLQSGAVPTAAQVLPNNPAVVRLAFGADFAATNVLEVRNVADLYGNLAAGPLQTTFAGAAVPPATPQVGELLITEIFADETPQVGLPLSEYIEIYNRSNRVISLGGVRLSKPGSTSAAILPDTAKLLPGQYAIVCGSTRVLQFATYGKVYGPTNFPSLNNGGDQLILRGRDGRTLFEVSYSDAWYGDAKKKDGGWSLEMVDTNNYCAGASNWTASTAAIGGTPGKANSVAAARPDATAPTLLRAVALNPTTVRLYFSEKLDSTSAAILSRYVLAAPSPAVTRAAPVAPDFRLVDLTLAAPLLASRSTTLTVQTATDCVGNASAPLQSATFALPEPAVSGDVVINELLFNPRVSAVRFVELLNRSPKFINLQGWQIANLKADGSGVDAKPLSAGPLVLAPGQVLAFSTNSSIIQSQYPTSTDVANLVQVASLPTFPEESTALLFNGSGIEQDRFAYSKKLHLSLLASQDGVSLERIRASGPTLGSNFHSAAGAVGYATPGSPNSQAQDAPGGDQELTVTPEVFTPDDDGLQDFTTLNYHLDQPGYAATVTVYDALGRLTRRLVRNETLPVNGFIQWDGIDDKGRKAAVGYYILHVELFRPSGGEKREYKKTVVLGARF</sequence>
<name>A0A1G1SYH7_9BACT</name>
<gene>
    <name evidence="4" type="ORF">BEN48_16840</name>
</gene>
<dbReference type="Pfam" id="PF00932">
    <property type="entry name" value="LTD"/>
    <property type="match status" value="2"/>
</dbReference>
<keyword evidence="1 2" id="KW-0732">Signal</keyword>
<feature type="domain" description="LTD" evidence="3">
    <location>
        <begin position="590"/>
        <end position="718"/>
    </location>
</feature>
<dbReference type="InterPro" id="IPR001322">
    <property type="entry name" value="Lamin_tail_dom"/>
</dbReference>
<dbReference type="Gene3D" id="2.60.40.4070">
    <property type="match status" value="1"/>
</dbReference>